<dbReference type="EMBL" id="PEIB01000034">
    <property type="protein sequence ID" value="RXJ71660.1"/>
    <property type="molecule type" value="Genomic_DNA"/>
</dbReference>
<dbReference type="InterPro" id="IPR005625">
    <property type="entry name" value="PepSY-ass_TM"/>
</dbReference>
<comment type="caution">
    <text evidence="2">The sequence shown here is derived from an EMBL/GenBank/DDBJ whole genome shotgun (WGS) entry which is preliminary data.</text>
</comment>
<evidence type="ECO:0000256" key="1">
    <source>
        <dbReference type="SAM" id="Phobius"/>
    </source>
</evidence>
<feature type="transmembrane region" description="Helical" evidence="1">
    <location>
        <begin position="349"/>
        <end position="373"/>
    </location>
</feature>
<dbReference type="PANTHER" id="PTHR34219">
    <property type="entry name" value="IRON-REGULATED INNER MEMBRANE PROTEIN-RELATED"/>
    <property type="match status" value="1"/>
</dbReference>
<dbReference type="RefSeq" id="WP_129123737.1">
    <property type="nucleotide sequence ID" value="NZ_PEIB01000034.1"/>
</dbReference>
<keyword evidence="1" id="KW-0812">Transmembrane</keyword>
<name>A0A4Q0YLM2_9GAMM</name>
<dbReference type="PANTHER" id="PTHR34219:SF3">
    <property type="entry name" value="BLL7967 PROTEIN"/>
    <property type="match status" value="1"/>
</dbReference>
<dbReference type="OrthoDB" id="271465at2"/>
<keyword evidence="3" id="KW-1185">Reference proteome</keyword>
<dbReference type="Pfam" id="PF03929">
    <property type="entry name" value="PepSY_TM"/>
    <property type="match status" value="1"/>
</dbReference>
<organism evidence="2 3">
    <name type="scientific">Veronia nyctiphanis</name>
    <dbReference type="NCBI Taxonomy" id="1278244"/>
    <lineage>
        <taxon>Bacteria</taxon>
        <taxon>Pseudomonadati</taxon>
        <taxon>Pseudomonadota</taxon>
        <taxon>Gammaproteobacteria</taxon>
        <taxon>Vibrionales</taxon>
        <taxon>Vibrionaceae</taxon>
        <taxon>Veronia</taxon>
    </lineage>
</organism>
<accession>A0A4Q0YLM2</accession>
<gene>
    <name evidence="2" type="ORF">CS022_20155</name>
</gene>
<protein>
    <recommendedName>
        <fullName evidence="4">PepSY domain-containing protein</fullName>
    </recommendedName>
</protein>
<dbReference type="AlphaFoldDB" id="A0A4Q0YLM2"/>
<feature type="transmembrane region" description="Helical" evidence="1">
    <location>
        <begin position="138"/>
        <end position="164"/>
    </location>
</feature>
<feature type="transmembrane region" description="Helical" evidence="1">
    <location>
        <begin position="205"/>
        <end position="227"/>
    </location>
</feature>
<keyword evidence="1" id="KW-1133">Transmembrane helix</keyword>
<keyword evidence="1" id="KW-0472">Membrane</keyword>
<feature type="transmembrane region" description="Helical" evidence="1">
    <location>
        <begin position="12"/>
        <end position="35"/>
    </location>
</feature>
<sequence>MRKITDFFRWSHKWIALVIAIYFIFKIATGIFLQLRKPVDWIQPPTLNGVGFKEYNPTISHDRILAAVKSVPEANVDTWSDILLLDMRMKNGIVKARTYDWYEVQVDTQTGEVLSHNQRWNDRIGGWHSGSAFGEATLIFFLILAILTFFLTVSGAWLSVTTTIEKVKNYKRRKIAEKIIAENMQDTVKTKAPFNLMRFCLDYHFYLSLIVAIPYLVVTYSGVMLQWRDVQGAYPGAAGGSLASVTGSSTIPTVTYNEAIKIALDNSEFGISKPKHIWRVYTYPNEGIISLRTKRYVGTRAQIDAATGEVLNVGEFTSDFWEDIHQGRFYEVTGNPNSKGYDYSLTLNIFMFVHIVAIIFWLLGTVAVIKLTITDRKRVST</sequence>
<evidence type="ECO:0000313" key="3">
    <source>
        <dbReference type="Proteomes" id="UP000290287"/>
    </source>
</evidence>
<reference evidence="2 3" key="1">
    <citation type="submission" date="2017-10" db="EMBL/GenBank/DDBJ databases">
        <title>Nyctiphanis sp. nov., isolated from the stomach of the euphausiid Nyctiphanes simplex (Hansen, 1911) in the Gulf of California.</title>
        <authorList>
            <person name="Gomez-Gil B."/>
            <person name="Aguilar-Mendez M."/>
            <person name="Lopez-Cortes A."/>
            <person name="Gomez-Gutierrez J."/>
            <person name="Roque A."/>
            <person name="Lang E."/>
            <person name="Gonzalez-Castillo A."/>
        </authorList>
    </citation>
    <scope>NUCLEOTIDE SEQUENCE [LARGE SCALE GENOMIC DNA]</scope>
    <source>
        <strain evidence="2 3">CAIM 600</strain>
    </source>
</reference>
<evidence type="ECO:0000313" key="2">
    <source>
        <dbReference type="EMBL" id="RXJ71660.1"/>
    </source>
</evidence>
<dbReference type="Proteomes" id="UP000290287">
    <property type="component" value="Unassembled WGS sequence"/>
</dbReference>
<evidence type="ECO:0008006" key="4">
    <source>
        <dbReference type="Google" id="ProtNLM"/>
    </source>
</evidence>
<proteinExistence type="predicted"/>